<keyword evidence="5" id="KW-0560">Oxidoreductase</keyword>
<dbReference type="Pfam" id="PF02913">
    <property type="entry name" value="FAD-oxidase_C"/>
    <property type="match status" value="1"/>
</dbReference>
<dbReference type="FunFam" id="3.30.70.2740:FF:000001">
    <property type="entry name" value="D-lactate dehydrogenase mitochondrial"/>
    <property type="match status" value="1"/>
</dbReference>
<dbReference type="Proteomes" id="UP000319769">
    <property type="component" value="Unassembled WGS sequence"/>
</dbReference>
<dbReference type="RefSeq" id="WP_144761022.1">
    <property type="nucleotide sequence ID" value="NZ_VMNW02000042.1"/>
</dbReference>
<protein>
    <submittedName>
        <fullName evidence="7">FAD-binding protein</fullName>
    </submittedName>
</protein>
<dbReference type="InterPro" id="IPR006094">
    <property type="entry name" value="Oxid_FAD_bind_N"/>
</dbReference>
<dbReference type="SUPFAM" id="SSF55103">
    <property type="entry name" value="FAD-linked oxidases, C-terminal domain"/>
    <property type="match status" value="1"/>
</dbReference>
<proteinExistence type="inferred from homology"/>
<dbReference type="Pfam" id="PF01565">
    <property type="entry name" value="FAD_binding_4"/>
    <property type="match status" value="1"/>
</dbReference>
<evidence type="ECO:0000259" key="6">
    <source>
        <dbReference type="PROSITE" id="PS51387"/>
    </source>
</evidence>
<accession>A0A5N0UZT5</accession>
<dbReference type="InterPro" id="IPR004113">
    <property type="entry name" value="FAD-bd_oxidored_4_C"/>
</dbReference>
<dbReference type="InterPro" id="IPR016169">
    <property type="entry name" value="FAD-bd_PCMH_sub2"/>
</dbReference>
<dbReference type="EMBL" id="VMNW02000042">
    <property type="protein sequence ID" value="KAA9157281.1"/>
    <property type="molecule type" value="Genomic_DNA"/>
</dbReference>
<evidence type="ECO:0000256" key="5">
    <source>
        <dbReference type="ARBA" id="ARBA00023002"/>
    </source>
</evidence>
<evidence type="ECO:0000313" key="7">
    <source>
        <dbReference type="EMBL" id="KAA9157281.1"/>
    </source>
</evidence>
<comment type="cofactor">
    <cofactor evidence="1">
        <name>FAD</name>
        <dbReference type="ChEBI" id="CHEBI:57692"/>
    </cofactor>
</comment>
<dbReference type="OrthoDB" id="9811557at2"/>
<evidence type="ECO:0000256" key="3">
    <source>
        <dbReference type="ARBA" id="ARBA00022630"/>
    </source>
</evidence>
<dbReference type="GO" id="GO:0071949">
    <property type="term" value="F:FAD binding"/>
    <property type="evidence" value="ECO:0007669"/>
    <property type="project" value="InterPro"/>
</dbReference>
<feature type="domain" description="FAD-binding PCMH-type" evidence="6">
    <location>
        <begin position="36"/>
        <end position="215"/>
    </location>
</feature>
<evidence type="ECO:0000256" key="1">
    <source>
        <dbReference type="ARBA" id="ARBA00001974"/>
    </source>
</evidence>
<dbReference type="PROSITE" id="PS51387">
    <property type="entry name" value="FAD_PCMH"/>
    <property type="match status" value="1"/>
</dbReference>
<dbReference type="PANTHER" id="PTHR42934">
    <property type="entry name" value="GLYCOLATE OXIDASE SUBUNIT GLCD"/>
    <property type="match status" value="1"/>
</dbReference>
<keyword evidence="4" id="KW-0274">FAD</keyword>
<gene>
    <name evidence="7" type="ORF">FPZ12_025255</name>
</gene>
<dbReference type="InterPro" id="IPR016164">
    <property type="entry name" value="FAD-linked_Oxase-like_C"/>
</dbReference>
<dbReference type="Gene3D" id="3.30.70.2740">
    <property type="match status" value="1"/>
</dbReference>
<dbReference type="Gene3D" id="1.10.45.10">
    <property type="entry name" value="Vanillyl-alcohol Oxidase, Chain A, domain 4"/>
    <property type="match status" value="1"/>
</dbReference>
<keyword evidence="3" id="KW-0285">Flavoprotein</keyword>
<dbReference type="GO" id="GO:0016491">
    <property type="term" value="F:oxidoreductase activity"/>
    <property type="evidence" value="ECO:0007669"/>
    <property type="project" value="UniProtKB-KW"/>
</dbReference>
<dbReference type="PANTHER" id="PTHR42934:SF2">
    <property type="entry name" value="GLYCOLATE OXIDASE SUBUNIT GLCD"/>
    <property type="match status" value="1"/>
</dbReference>
<comment type="caution">
    <text evidence="7">The sequence shown here is derived from an EMBL/GenBank/DDBJ whole genome shotgun (WGS) entry which is preliminary data.</text>
</comment>
<dbReference type="AlphaFoldDB" id="A0A5N0UZT5"/>
<keyword evidence="8" id="KW-1185">Reference proteome</keyword>
<dbReference type="FunFam" id="1.10.45.10:FF:000001">
    <property type="entry name" value="D-lactate dehydrogenase mitochondrial"/>
    <property type="match status" value="1"/>
</dbReference>
<dbReference type="InterPro" id="IPR016166">
    <property type="entry name" value="FAD-bd_PCMH"/>
</dbReference>
<evidence type="ECO:0000313" key="8">
    <source>
        <dbReference type="Proteomes" id="UP000319769"/>
    </source>
</evidence>
<evidence type="ECO:0000256" key="4">
    <source>
        <dbReference type="ARBA" id="ARBA00022827"/>
    </source>
</evidence>
<dbReference type="InterPro" id="IPR051914">
    <property type="entry name" value="FAD-linked_OxidoTrans_Type4"/>
</dbReference>
<organism evidence="7 8">
    <name type="scientific">Amycolatopsis acidicola</name>
    <dbReference type="NCBI Taxonomy" id="2596893"/>
    <lineage>
        <taxon>Bacteria</taxon>
        <taxon>Bacillati</taxon>
        <taxon>Actinomycetota</taxon>
        <taxon>Actinomycetes</taxon>
        <taxon>Pseudonocardiales</taxon>
        <taxon>Pseudonocardiaceae</taxon>
        <taxon>Amycolatopsis</taxon>
    </lineage>
</organism>
<dbReference type="SUPFAM" id="SSF56176">
    <property type="entry name" value="FAD-binding/transporter-associated domain-like"/>
    <property type="match status" value="1"/>
</dbReference>
<evidence type="ECO:0000256" key="2">
    <source>
        <dbReference type="ARBA" id="ARBA00008000"/>
    </source>
</evidence>
<dbReference type="InterPro" id="IPR036318">
    <property type="entry name" value="FAD-bd_PCMH-like_sf"/>
</dbReference>
<reference evidence="7" key="1">
    <citation type="submission" date="2019-09" db="EMBL/GenBank/DDBJ databases">
        <authorList>
            <person name="Teo W.F.A."/>
            <person name="Duangmal K."/>
        </authorList>
    </citation>
    <scope>NUCLEOTIDE SEQUENCE [LARGE SCALE GENOMIC DNA]</scope>
    <source>
        <strain evidence="7">K81G1</strain>
    </source>
</reference>
<comment type="similarity">
    <text evidence="2">Belongs to the FAD-binding oxidoreductase/transferase type 4 family.</text>
</comment>
<dbReference type="InterPro" id="IPR016171">
    <property type="entry name" value="Vanillyl_alc_oxidase_C-sub2"/>
</dbReference>
<sequence length="450" mass="46288">MRDVASRLADRLPADRLLLDDDSLRAHRHDRSGWEPAGLPSAVVTPRSTAEVQAVLEVANETGTPVVVRGAGTGLSGAATATAGELVLSTAALNAITELSAADQLAVVQPGVVTAELDRAAGEHGLRYAPDPASVEISTIGGNIATNAGGLRCAKYGVTRDSVLGLEVVLADGRVVRTGRRTVKGVTGYDLTGLFVGSEGTLGVVTSATVRLRPAPAETATVAAFFDSVEKAAAAVGRLRVQPAIAELLDADALEAVDAAQNTSFRARGAAFLLVQTDGHGAGAEAELVRADLAPLATGVEVTTDPAVAGELLAARRFALPSLEKQGRVLIEDIAVPRARLAEAVAAIAAITRRHGVTAATLAHAGDGNLHPIFVIDRAAAEIPEAVWAAAGEVFETALRLGGTLTGEHGVGVLKRKWLPGELSPDTLALHHSVKRLFDPRGILNPGKAI</sequence>
<dbReference type="Gene3D" id="3.30.465.10">
    <property type="match status" value="1"/>
</dbReference>
<name>A0A5N0UZT5_9PSEU</name>